<protein>
    <submittedName>
        <fullName evidence="2">Uncharacterized protein</fullName>
    </submittedName>
</protein>
<proteinExistence type="predicted"/>
<evidence type="ECO:0000313" key="2">
    <source>
        <dbReference type="WBParaSite" id="PSU_v2.g19218.t1"/>
    </source>
</evidence>
<sequence length="85" mass="9638">MSVLNRPIQGGFEFIQIPNMPKTSSSNDFQVVDAVEVGSDDHQNGLFNGLKHSFNNFVNQFTGNLTSQKYPYSFEQSFVKFQNNI</sequence>
<accession>A0A914YPD6</accession>
<evidence type="ECO:0000313" key="1">
    <source>
        <dbReference type="Proteomes" id="UP000887577"/>
    </source>
</evidence>
<organism evidence="1 2">
    <name type="scientific">Panagrolaimus superbus</name>
    <dbReference type="NCBI Taxonomy" id="310955"/>
    <lineage>
        <taxon>Eukaryota</taxon>
        <taxon>Metazoa</taxon>
        <taxon>Ecdysozoa</taxon>
        <taxon>Nematoda</taxon>
        <taxon>Chromadorea</taxon>
        <taxon>Rhabditida</taxon>
        <taxon>Tylenchina</taxon>
        <taxon>Panagrolaimomorpha</taxon>
        <taxon>Panagrolaimoidea</taxon>
        <taxon>Panagrolaimidae</taxon>
        <taxon>Panagrolaimus</taxon>
    </lineage>
</organism>
<reference evidence="2" key="1">
    <citation type="submission" date="2022-11" db="UniProtKB">
        <authorList>
            <consortium name="WormBaseParasite"/>
        </authorList>
    </citation>
    <scope>IDENTIFICATION</scope>
</reference>
<name>A0A914YPD6_9BILA</name>
<dbReference type="AlphaFoldDB" id="A0A914YPD6"/>
<dbReference type="WBParaSite" id="PSU_v2.g19218.t1">
    <property type="protein sequence ID" value="PSU_v2.g19218.t1"/>
    <property type="gene ID" value="PSU_v2.g19218"/>
</dbReference>
<keyword evidence="1" id="KW-1185">Reference proteome</keyword>
<dbReference type="Proteomes" id="UP000887577">
    <property type="component" value="Unplaced"/>
</dbReference>